<protein>
    <submittedName>
        <fullName evidence="2">Uncharacterized protein</fullName>
    </submittedName>
</protein>
<evidence type="ECO:0000256" key="1">
    <source>
        <dbReference type="SAM" id="MobiDB-lite"/>
    </source>
</evidence>
<organism evidence="2 3">
    <name type="scientific">Tanacetum coccineum</name>
    <dbReference type="NCBI Taxonomy" id="301880"/>
    <lineage>
        <taxon>Eukaryota</taxon>
        <taxon>Viridiplantae</taxon>
        <taxon>Streptophyta</taxon>
        <taxon>Embryophyta</taxon>
        <taxon>Tracheophyta</taxon>
        <taxon>Spermatophyta</taxon>
        <taxon>Magnoliopsida</taxon>
        <taxon>eudicotyledons</taxon>
        <taxon>Gunneridae</taxon>
        <taxon>Pentapetalae</taxon>
        <taxon>asterids</taxon>
        <taxon>campanulids</taxon>
        <taxon>Asterales</taxon>
        <taxon>Asteraceae</taxon>
        <taxon>Asteroideae</taxon>
        <taxon>Anthemideae</taxon>
        <taxon>Anthemidinae</taxon>
        <taxon>Tanacetum</taxon>
    </lineage>
</organism>
<sequence length="319" mass="37479">MGNTDEPPVVKADPKDWFKKSERPPTPDPEWNEGKTVDNKPTRKWLSDLAKAETSSKTLDNLISTPIDFSTYKSYVELEYNMEECYRALTDQLDWNNPKGDRYPFDMSKPLPLSPIKVAYDKHALLVTSHWGPKRQRFYGYASKRVCKHDVYSTNRILAVTNVKVNVWYGYGHLEEIKVRRSDQQLLFNLKGEDIVHLAATLHMFTRRIVIPKRVEDLQLGVESYQKKLNISKPRTREEDLSRKAPYTTLSDPQGVIYEDKLNRKRLMRSDELYKFSDSTLQSVRDTLHDMATNLRMRYNKAMPKRRWSHLDKTRSTSW</sequence>
<evidence type="ECO:0000313" key="3">
    <source>
        <dbReference type="Proteomes" id="UP001151760"/>
    </source>
</evidence>
<evidence type="ECO:0000313" key="2">
    <source>
        <dbReference type="EMBL" id="GJT94715.1"/>
    </source>
</evidence>
<gene>
    <name evidence="2" type="ORF">Tco_1090233</name>
</gene>
<feature type="compositionally biased region" description="Basic and acidic residues" evidence="1">
    <location>
        <begin position="12"/>
        <end position="25"/>
    </location>
</feature>
<dbReference type="Proteomes" id="UP001151760">
    <property type="component" value="Unassembled WGS sequence"/>
</dbReference>
<accession>A0ABQ5I3R5</accession>
<feature type="region of interest" description="Disordered" evidence="1">
    <location>
        <begin position="1"/>
        <end position="39"/>
    </location>
</feature>
<dbReference type="EMBL" id="BQNB010020322">
    <property type="protein sequence ID" value="GJT94715.1"/>
    <property type="molecule type" value="Genomic_DNA"/>
</dbReference>
<reference evidence="2" key="1">
    <citation type="journal article" date="2022" name="Int. J. Mol. Sci.">
        <title>Draft Genome of Tanacetum Coccineum: Genomic Comparison of Closely Related Tanacetum-Family Plants.</title>
        <authorList>
            <person name="Yamashiro T."/>
            <person name="Shiraishi A."/>
            <person name="Nakayama K."/>
            <person name="Satake H."/>
        </authorList>
    </citation>
    <scope>NUCLEOTIDE SEQUENCE</scope>
</reference>
<name>A0ABQ5I3R5_9ASTR</name>
<proteinExistence type="predicted"/>
<reference evidence="2" key="2">
    <citation type="submission" date="2022-01" db="EMBL/GenBank/DDBJ databases">
        <authorList>
            <person name="Yamashiro T."/>
            <person name="Shiraishi A."/>
            <person name="Satake H."/>
            <person name="Nakayama K."/>
        </authorList>
    </citation>
    <scope>NUCLEOTIDE SEQUENCE</scope>
</reference>
<keyword evidence="3" id="KW-1185">Reference proteome</keyword>
<comment type="caution">
    <text evidence="2">The sequence shown here is derived from an EMBL/GenBank/DDBJ whole genome shotgun (WGS) entry which is preliminary data.</text>
</comment>